<evidence type="ECO:0008006" key="3">
    <source>
        <dbReference type="Google" id="ProtNLM"/>
    </source>
</evidence>
<proteinExistence type="predicted"/>
<evidence type="ECO:0000313" key="1">
    <source>
        <dbReference type="EMBL" id="QSQ20837.1"/>
    </source>
</evidence>
<dbReference type="EMBL" id="CP071090">
    <property type="protein sequence ID" value="QSQ20837.1"/>
    <property type="molecule type" value="Genomic_DNA"/>
</dbReference>
<reference evidence="1 2" key="1">
    <citation type="submission" date="2021-02" db="EMBL/GenBank/DDBJ databases">
        <title>De Novo genome assembly of isolated myxobacteria.</title>
        <authorList>
            <person name="Stevens D.C."/>
        </authorList>
    </citation>
    <scope>NUCLEOTIDE SEQUENCE [LARGE SCALE GENOMIC DNA]</scope>
    <source>
        <strain evidence="2">SCPEA02</strain>
    </source>
</reference>
<name>A0ABX7NPQ9_9BACT</name>
<dbReference type="RefSeq" id="WP_206722417.1">
    <property type="nucleotide sequence ID" value="NZ_CP071090.1"/>
</dbReference>
<dbReference type="Proteomes" id="UP000662747">
    <property type="component" value="Chromosome"/>
</dbReference>
<organism evidence="1 2">
    <name type="scientific">Pyxidicoccus parkwayensis</name>
    <dbReference type="NCBI Taxonomy" id="2813578"/>
    <lineage>
        <taxon>Bacteria</taxon>
        <taxon>Pseudomonadati</taxon>
        <taxon>Myxococcota</taxon>
        <taxon>Myxococcia</taxon>
        <taxon>Myxococcales</taxon>
        <taxon>Cystobacterineae</taxon>
        <taxon>Myxococcaceae</taxon>
        <taxon>Pyxidicoccus</taxon>
    </lineage>
</organism>
<sequence length="207" mass="23330">MSPTEPARFLLLNYMKLEAQQVPGVAELLSRPRPTDARFPRSLYKHEAGDRLLEFVGFQELSGLGELLADGFWRETEGLVRPRLAMDFRRQLHGLRDVVKPSASSVPGAERLQLSRGEIAPRALDEYHAWRRDTLFPHVRSLEPVEGFAAYHSVMSTEPGFLFLAGYSGPAEKFQETQKTPAWQELTGHAASRYILGAVATSHWTRV</sequence>
<protein>
    <recommendedName>
        <fullName evidence="3">NIPSNAP family protein</fullName>
    </recommendedName>
</protein>
<evidence type="ECO:0000313" key="2">
    <source>
        <dbReference type="Proteomes" id="UP000662747"/>
    </source>
</evidence>
<accession>A0ABX7NPQ9</accession>
<keyword evidence="2" id="KW-1185">Reference proteome</keyword>
<gene>
    <name evidence="1" type="ORF">JY651_37265</name>
</gene>